<dbReference type="RefSeq" id="WP_175474593.1">
    <property type="nucleotide sequence ID" value="NZ_FOGG01000022.1"/>
</dbReference>
<evidence type="ECO:0000313" key="2">
    <source>
        <dbReference type="Proteomes" id="UP000199572"/>
    </source>
</evidence>
<dbReference type="SUPFAM" id="SSF51206">
    <property type="entry name" value="cAMP-binding domain-like"/>
    <property type="match status" value="1"/>
</dbReference>
<sequence length="220" mass="25346">MKLHSPLLPLFQYLEQFHPLSREFMEAHEKNCKLIRVKKYKYVLSPIDNNASLYFLVSGIVRGFIKEGKKDISTWFSFGNEVIGAIRHPIEHSNHSMEYLQALEDAVLICIPYTLIENAYLAFPEANLIGRKLLALHYYAASERSILARIPNASDRYHKLENSKQDFDRIPKRYLASYVGVRLETLSRIRTKDVEQGFSTISKKLETESQVSTEVVSAYG</sequence>
<name>A0A1H9TDJ2_9SPHI</name>
<dbReference type="EMBL" id="FOGG01000022">
    <property type="protein sequence ID" value="SER95188.1"/>
    <property type="molecule type" value="Genomic_DNA"/>
</dbReference>
<dbReference type="Gene3D" id="2.60.120.10">
    <property type="entry name" value="Jelly Rolls"/>
    <property type="match status" value="1"/>
</dbReference>
<dbReference type="STRING" id="390241.SAMN04488023_1226"/>
<dbReference type="AlphaFoldDB" id="A0A1H9TDJ2"/>
<dbReference type="InterPro" id="IPR014710">
    <property type="entry name" value="RmlC-like_jellyroll"/>
</dbReference>
<proteinExistence type="predicted"/>
<organism evidence="1 2">
    <name type="scientific">Pedobacter rhizosphaerae</name>
    <dbReference type="NCBI Taxonomy" id="390241"/>
    <lineage>
        <taxon>Bacteria</taxon>
        <taxon>Pseudomonadati</taxon>
        <taxon>Bacteroidota</taxon>
        <taxon>Sphingobacteriia</taxon>
        <taxon>Sphingobacteriales</taxon>
        <taxon>Sphingobacteriaceae</taxon>
        <taxon>Pedobacter</taxon>
    </lineage>
</organism>
<gene>
    <name evidence="1" type="ORF">SAMN04488023_1226</name>
</gene>
<evidence type="ECO:0000313" key="1">
    <source>
        <dbReference type="EMBL" id="SER95188.1"/>
    </source>
</evidence>
<dbReference type="InterPro" id="IPR018490">
    <property type="entry name" value="cNMP-bd_dom_sf"/>
</dbReference>
<accession>A0A1H9TDJ2</accession>
<reference evidence="1 2" key="1">
    <citation type="submission" date="2016-10" db="EMBL/GenBank/DDBJ databases">
        <authorList>
            <person name="de Groot N.N."/>
        </authorList>
    </citation>
    <scope>NUCLEOTIDE SEQUENCE [LARGE SCALE GENOMIC DNA]</scope>
    <source>
        <strain evidence="1 2">DSM 18610</strain>
    </source>
</reference>
<dbReference type="Proteomes" id="UP000199572">
    <property type="component" value="Unassembled WGS sequence"/>
</dbReference>
<keyword evidence="1" id="KW-0808">Transferase</keyword>
<dbReference type="GO" id="GO:0016301">
    <property type="term" value="F:kinase activity"/>
    <property type="evidence" value="ECO:0007669"/>
    <property type="project" value="UniProtKB-KW"/>
</dbReference>
<keyword evidence="2" id="KW-1185">Reference proteome</keyword>
<protein>
    <submittedName>
        <fullName evidence="1">cAMP-binding domain of CRP or a regulatory subunit of cAMP-dependent protein kinases</fullName>
    </submittedName>
</protein>
<keyword evidence="1" id="KW-0418">Kinase</keyword>